<protein>
    <submittedName>
        <fullName evidence="1">Uncharacterized protein</fullName>
    </submittedName>
</protein>
<organism evidence="1 2">
    <name type="scientific">Salix udensis</name>
    <dbReference type="NCBI Taxonomy" id="889485"/>
    <lineage>
        <taxon>Eukaryota</taxon>
        <taxon>Viridiplantae</taxon>
        <taxon>Streptophyta</taxon>
        <taxon>Embryophyta</taxon>
        <taxon>Tracheophyta</taxon>
        <taxon>Spermatophyta</taxon>
        <taxon>Magnoliopsida</taxon>
        <taxon>eudicotyledons</taxon>
        <taxon>Gunneridae</taxon>
        <taxon>Pentapetalae</taxon>
        <taxon>rosids</taxon>
        <taxon>fabids</taxon>
        <taxon>Malpighiales</taxon>
        <taxon>Salicaceae</taxon>
        <taxon>Saliceae</taxon>
        <taxon>Salix</taxon>
    </lineage>
</organism>
<proteinExistence type="predicted"/>
<name>A0AAD6JVJ0_9ROSI</name>
<dbReference type="EMBL" id="JAPFFJ010000013">
    <property type="protein sequence ID" value="KAJ6411932.1"/>
    <property type="molecule type" value="Genomic_DNA"/>
</dbReference>
<dbReference type="AlphaFoldDB" id="A0AAD6JVJ0"/>
<accession>A0AAD6JVJ0</accession>
<keyword evidence="2" id="KW-1185">Reference proteome</keyword>
<sequence>MKGLSTGLGFYQDLLQREEKQMVTCQVPKKWRDEQMQQGTQTSAHDWRRIHTKLKSMITSKHVKKGVQCTRKSFSTTTLLKRRKKQCYSRQHGQQTIDKYIYACY</sequence>
<evidence type="ECO:0000313" key="2">
    <source>
        <dbReference type="Proteomes" id="UP001162972"/>
    </source>
</evidence>
<evidence type="ECO:0000313" key="1">
    <source>
        <dbReference type="EMBL" id="KAJ6411932.1"/>
    </source>
</evidence>
<comment type="caution">
    <text evidence="1">The sequence shown here is derived from an EMBL/GenBank/DDBJ whole genome shotgun (WGS) entry which is preliminary data.</text>
</comment>
<gene>
    <name evidence="1" type="ORF">OIU84_005070</name>
</gene>
<dbReference type="Proteomes" id="UP001162972">
    <property type="component" value="Chromosome 5"/>
</dbReference>
<reference evidence="1 2" key="1">
    <citation type="journal article" date="2023" name="Int. J. Mol. Sci.">
        <title>De Novo Assembly and Annotation of 11 Diverse Shrub Willow (Salix) Genomes Reveals Novel Gene Organization in Sex-Linked Regions.</title>
        <authorList>
            <person name="Hyden B."/>
            <person name="Feng K."/>
            <person name="Yates T.B."/>
            <person name="Jawdy S."/>
            <person name="Cereghino C."/>
            <person name="Smart L.B."/>
            <person name="Muchero W."/>
        </authorList>
    </citation>
    <scope>NUCLEOTIDE SEQUENCE [LARGE SCALE GENOMIC DNA]</scope>
    <source>
        <tissue evidence="1">Shoot tip</tissue>
    </source>
</reference>